<dbReference type="Pfam" id="PF13462">
    <property type="entry name" value="Thioredoxin_4"/>
    <property type="match status" value="1"/>
</dbReference>
<keyword evidence="2" id="KW-0472">Membrane</keyword>
<dbReference type="SUPFAM" id="SSF52833">
    <property type="entry name" value="Thioredoxin-like"/>
    <property type="match status" value="1"/>
</dbReference>
<dbReference type="RefSeq" id="WP_123644435.1">
    <property type="nucleotide sequence ID" value="NZ_JAKDOD010000156.1"/>
</dbReference>
<feature type="region of interest" description="Disordered" evidence="1">
    <location>
        <begin position="1"/>
        <end position="31"/>
    </location>
</feature>
<sequence>MAESNNRSDRNEQRRLRKERRAVQEAAAQAQEAKEARERRQQTIIGAIVVAVVVVLIAVVGVVIYRNTHPDNSGQSQSASASYAALQKVANTPPGANDRGGFLISKHGYNKRVENAPTVAEYFDPLCPGCAALNRQVDPTLKALVDAGQINLELHPMSFMDQLSTDEYSSRVSGSIAYIASHDDNPDHLIAYMEAIYAEDFQPKEGTTNYQPVSDAKLKAQALKAGVPTAIVDKAFGRQYQKWLDAVNDYTPKRPELWNTEGSNKGAMTTPTVTINGKALNMVQIAQLGIPLKSAVLQSLGLAESAVGSQGAMPSIGAAGKPLAPKAS</sequence>
<evidence type="ECO:0000259" key="3">
    <source>
        <dbReference type="Pfam" id="PF13462"/>
    </source>
</evidence>
<reference evidence="4 5" key="1">
    <citation type="submission" date="2018-07" db="EMBL/GenBank/DDBJ databases">
        <title>The role of parmesan cheese in vectoring bovine microbiota.</title>
        <authorList>
            <person name="Lugli G.A."/>
            <person name="Milani C."/>
        </authorList>
    </citation>
    <scope>NUCLEOTIDE SEQUENCE [LARGE SCALE GENOMIC DNA]</scope>
    <source>
        <strain evidence="4 5">BMONG18</strain>
    </source>
</reference>
<dbReference type="AlphaFoldDB" id="A0A423UGN1"/>
<evidence type="ECO:0000256" key="1">
    <source>
        <dbReference type="SAM" id="MobiDB-lite"/>
    </source>
</evidence>
<dbReference type="EMBL" id="QRAJ01000001">
    <property type="protein sequence ID" value="ROT87824.1"/>
    <property type="molecule type" value="Genomic_DNA"/>
</dbReference>
<dbReference type="Proteomes" id="UP000285266">
    <property type="component" value="Unassembled WGS sequence"/>
</dbReference>
<protein>
    <submittedName>
        <fullName evidence="4">DSBA oxidoreductase</fullName>
    </submittedName>
</protein>
<dbReference type="CDD" id="cd02972">
    <property type="entry name" value="DsbA_family"/>
    <property type="match status" value="1"/>
</dbReference>
<keyword evidence="2" id="KW-0812">Transmembrane</keyword>
<dbReference type="InterPro" id="IPR012336">
    <property type="entry name" value="Thioredoxin-like_fold"/>
</dbReference>
<evidence type="ECO:0000313" key="4">
    <source>
        <dbReference type="EMBL" id="ROT87824.1"/>
    </source>
</evidence>
<dbReference type="Gene3D" id="3.40.30.10">
    <property type="entry name" value="Glutaredoxin"/>
    <property type="match status" value="1"/>
</dbReference>
<accession>A0A423UGN1</accession>
<evidence type="ECO:0000256" key="2">
    <source>
        <dbReference type="SAM" id="Phobius"/>
    </source>
</evidence>
<organism evidence="4 5">
    <name type="scientific">Bifidobacterium mongoliense</name>
    <dbReference type="NCBI Taxonomy" id="518643"/>
    <lineage>
        <taxon>Bacteria</taxon>
        <taxon>Bacillati</taxon>
        <taxon>Actinomycetota</taxon>
        <taxon>Actinomycetes</taxon>
        <taxon>Bifidobacteriales</taxon>
        <taxon>Bifidobacteriaceae</taxon>
        <taxon>Bifidobacterium</taxon>
    </lineage>
</organism>
<gene>
    <name evidence="4" type="ORF">BMONG18_0364</name>
</gene>
<feature type="compositionally biased region" description="Basic and acidic residues" evidence="1">
    <location>
        <begin position="1"/>
        <end position="14"/>
    </location>
</feature>
<comment type="caution">
    <text evidence="4">The sequence shown here is derived from an EMBL/GenBank/DDBJ whole genome shotgun (WGS) entry which is preliminary data.</text>
</comment>
<feature type="domain" description="Thioredoxin-like fold" evidence="3">
    <location>
        <begin position="116"/>
        <end position="281"/>
    </location>
</feature>
<proteinExistence type="predicted"/>
<name>A0A423UGN1_9BIFI</name>
<evidence type="ECO:0000313" key="5">
    <source>
        <dbReference type="Proteomes" id="UP000285266"/>
    </source>
</evidence>
<keyword evidence="2" id="KW-1133">Transmembrane helix</keyword>
<feature type="transmembrane region" description="Helical" evidence="2">
    <location>
        <begin position="44"/>
        <end position="65"/>
    </location>
</feature>
<dbReference type="InterPro" id="IPR036249">
    <property type="entry name" value="Thioredoxin-like_sf"/>
</dbReference>